<accession>A0A2Z4G9D5</accession>
<dbReference type="RefSeq" id="WP_111370898.1">
    <property type="nucleotide sequence ID" value="NZ_CP029480.1"/>
</dbReference>
<gene>
    <name evidence="2" type="ORF">DJ013_06280</name>
</gene>
<dbReference type="AlphaFoldDB" id="A0A2Z4G9D5"/>
<feature type="signal peptide" evidence="1">
    <location>
        <begin position="1"/>
        <end position="18"/>
    </location>
</feature>
<dbReference type="EMBL" id="CP029480">
    <property type="protein sequence ID" value="AWV97796.1"/>
    <property type="molecule type" value="Genomic_DNA"/>
</dbReference>
<dbReference type="KEGG" id="als:DJ013_06280"/>
<evidence type="ECO:0000256" key="1">
    <source>
        <dbReference type="SAM" id="SignalP"/>
    </source>
</evidence>
<feature type="chain" id="PRO_5016269437" description="Lipocalin-like domain-containing protein" evidence="1">
    <location>
        <begin position="19"/>
        <end position="141"/>
    </location>
</feature>
<sequence length="141" mass="16206">MRSLIIILVFAMFGNACTTENDCCVAPPDLSEVHGEWKLVKVVNGFAQLELEGDEIGYEEVVVINAETQTFTRKRVGSPDEVSRLEKRKEGGQDALVLLDENMYHWYHFEELEGVYHLVLYQKSYVDSYLADGSSYYYLHQ</sequence>
<reference evidence="2 3" key="1">
    <citation type="submission" date="2018-05" db="EMBL/GenBank/DDBJ databases">
        <title>Complete genome sequence of Arcticibacterium luteifluviistationis SM1504T, a cytophagaceae bacterium isolated from Arctic surface seawater.</title>
        <authorList>
            <person name="Li Y."/>
            <person name="Qin Q.-L."/>
        </authorList>
    </citation>
    <scope>NUCLEOTIDE SEQUENCE [LARGE SCALE GENOMIC DNA]</scope>
    <source>
        <strain evidence="2 3">SM1504</strain>
    </source>
</reference>
<dbReference type="Proteomes" id="UP000249873">
    <property type="component" value="Chromosome"/>
</dbReference>
<evidence type="ECO:0000313" key="3">
    <source>
        <dbReference type="Proteomes" id="UP000249873"/>
    </source>
</evidence>
<name>A0A2Z4G9D5_9BACT</name>
<organism evidence="2 3">
    <name type="scientific">Arcticibacterium luteifluviistationis</name>
    <dbReference type="NCBI Taxonomy" id="1784714"/>
    <lineage>
        <taxon>Bacteria</taxon>
        <taxon>Pseudomonadati</taxon>
        <taxon>Bacteroidota</taxon>
        <taxon>Cytophagia</taxon>
        <taxon>Cytophagales</taxon>
        <taxon>Leadbetterellaceae</taxon>
        <taxon>Arcticibacterium</taxon>
    </lineage>
</organism>
<keyword evidence="1" id="KW-0732">Signal</keyword>
<keyword evidence="3" id="KW-1185">Reference proteome</keyword>
<protein>
    <recommendedName>
        <fullName evidence="4">Lipocalin-like domain-containing protein</fullName>
    </recommendedName>
</protein>
<proteinExistence type="predicted"/>
<evidence type="ECO:0000313" key="2">
    <source>
        <dbReference type="EMBL" id="AWV97796.1"/>
    </source>
</evidence>
<evidence type="ECO:0008006" key="4">
    <source>
        <dbReference type="Google" id="ProtNLM"/>
    </source>
</evidence>
<dbReference type="OrthoDB" id="957166at2"/>